<dbReference type="EMBL" id="CP109106">
    <property type="protein sequence ID" value="WSB67812.1"/>
    <property type="molecule type" value="Genomic_DNA"/>
</dbReference>
<evidence type="ECO:0000313" key="2">
    <source>
        <dbReference type="Proteomes" id="UP001344251"/>
    </source>
</evidence>
<keyword evidence="2" id="KW-1185">Reference proteome</keyword>
<gene>
    <name evidence="1" type="ORF">OG863_07485</name>
</gene>
<sequence>MSVLDEAWASVPDVVRLEKLKADVDAKKEAFGAYDLPERARAQSIDESVRAAIESGKWPADAERKSAKAYRDAVDRQSSGLALWEAARRLDEAVRHARVDNAEDALAFLGERLRDFMEEAQAAAVDLGGVISADGAIAKGGKALDAWRTLTALLGVLRDIRAAQRSVLIPTGDAGRYGALQRAGHSEVKDMDASNVPGLEMGHRENRRRHFVVLESCRQASVCLDR</sequence>
<proteinExistence type="predicted"/>
<accession>A0ABZ1FBS8</accession>
<dbReference type="RefSeq" id="WP_326617160.1">
    <property type="nucleotide sequence ID" value="NZ_CP109106.1"/>
</dbReference>
<organism evidence="1 2">
    <name type="scientific">Streptomyces decoyicus</name>
    <dbReference type="NCBI Taxonomy" id="249567"/>
    <lineage>
        <taxon>Bacteria</taxon>
        <taxon>Bacillati</taxon>
        <taxon>Actinomycetota</taxon>
        <taxon>Actinomycetes</taxon>
        <taxon>Kitasatosporales</taxon>
        <taxon>Streptomycetaceae</taxon>
        <taxon>Streptomyces</taxon>
    </lineage>
</organism>
<protein>
    <submittedName>
        <fullName evidence="1">Uncharacterized protein</fullName>
    </submittedName>
</protein>
<dbReference type="Proteomes" id="UP001344251">
    <property type="component" value="Chromosome"/>
</dbReference>
<evidence type="ECO:0000313" key="1">
    <source>
        <dbReference type="EMBL" id="WSB67812.1"/>
    </source>
</evidence>
<name>A0ABZ1FBS8_9ACTN</name>
<reference evidence="1 2" key="1">
    <citation type="submission" date="2022-10" db="EMBL/GenBank/DDBJ databases">
        <title>The complete genomes of actinobacterial strains from the NBC collection.</title>
        <authorList>
            <person name="Joergensen T.S."/>
            <person name="Alvarez Arevalo M."/>
            <person name="Sterndorff E.B."/>
            <person name="Faurdal D."/>
            <person name="Vuksanovic O."/>
            <person name="Mourched A.-S."/>
            <person name="Charusanti P."/>
            <person name="Shaw S."/>
            <person name="Blin K."/>
            <person name="Weber T."/>
        </authorList>
    </citation>
    <scope>NUCLEOTIDE SEQUENCE [LARGE SCALE GENOMIC DNA]</scope>
    <source>
        <strain evidence="1 2">NBC 01774</strain>
    </source>
</reference>